<dbReference type="EMBL" id="CP014796">
    <property type="protein sequence ID" value="APX25000.1"/>
    <property type="molecule type" value="Genomic_DNA"/>
</dbReference>
<evidence type="ECO:0000313" key="6">
    <source>
        <dbReference type="Proteomes" id="UP000186559"/>
    </source>
</evidence>
<dbReference type="InterPro" id="IPR036388">
    <property type="entry name" value="WH-like_DNA-bd_sf"/>
</dbReference>
<dbReference type="AlphaFoldDB" id="A0A1U7DAA8"/>
<keyword evidence="1" id="KW-0805">Transcription regulation</keyword>
<name>A0A1U7DAA8_9RHOB</name>
<dbReference type="PANTHER" id="PTHR44846">
    <property type="entry name" value="MANNOSYL-D-GLYCERATE TRANSPORT/METABOLISM SYSTEM REPRESSOR MNGR-RELATED"/>
    <property type="match status" value="1"/>
</dbReference>
<sequence>MTTHNLKQGSVTLYAQLATILRDRVYTGTWPAGSPIPTLDELTREFEVARVTARQAVQLLCQEGLLSSQRGKRTQVIWEPPDISHRPIFSSTGSLDESPATYSVDVLDYEEFDHLPLRRLAEGTDAGPYVRIRKRDLYKGMPYACSENYVRLDLYRRFPPGGETVSKIIRLVRDAARPRQTTGSELIRVSMPTETEAMQLQCALGAPVARISRVLLDEDGSVLLHGEYTYCARDFALTRDITSLLHD</sequence>
<dbReference type="Gene3D" id="1.10.10.10">
    <property type="entry name" value="Winged helix-like DNA-binding domain superfamily/Winged helix DNA-binding domain"/>
    <property type="match status" value="1"/>
</dbReference>
<dbReference type="Pfam" id="PF00392">
    <property type="entry name" value="GntR"/>
    <property type="match status" value="1"/>
</dbReference>
<dbReference type="InterPro" id="IPR036390">
    <property type="entry name" value="WH_DNA-bd_sf"/>
</dbReference>
<gene>
    <name evidence="5" type="ORF">Ga0080559_TMP4204</name>
</gene>
<reference evidence="5 6" key="1">
    <citation type="submission" date="2016-03" db="EMBL/GenBank/DDBJ databases">
        <title>Deep-sea bacteria in the southern Pacific.</title>
        <authorList>
            <person name="Tang K."/>
        </authorList>
    </citation>
    <scope>NUCLEOTIDE SEQUENCE [LARGE SCALE GENOMIC DNA]</scope>
    <source>
        <strain evidence="5 6">JLT2016</strain>
    </source>
</reference>
<dbReference type="Gene3D" id="3.40.1410.10">
    <property type="entry name" value="Chorismate lyase-like"/>
    <property type="match status" value="1"/>
</dbReference>
<dbReference type="RefSeq" id="WP_076624690.1">
    <property type="nucleotide sequence ID" value="NZ_BMEW01000006.1"/>
</dbReference>
<dbReference type="Proteomes" id="UP000186559">
    <property type="component" value="Chromosome"/>
</dbReference>
<evidence type="ECO:0000256" key="3">
    <source>
        <dbReference type="ARBA" id="ARBA00023163"/>
    </source>
</evidence>
<proteinExistence type="predicted"/>
<dbReference type="InterPro" id="IPR011663">
    <property type="entry name" value="UTRA"/>
</dbReference>
<dbReference type="InterPro" id="IPR050679">
    <property type="entry name" value="Bact_HTH_transcr_reg"/>
</dbReference>
<accession>A0A1U7DAA8</accession>
<dbReference type="PANTHER" id="PTHR44846:SF17">
    <property type="entry name" value="GNTR-FAMILY TRANSCRIPTIONAL REGULATOR"/>
    <property type="match status" value="1"/>
</dbReference>
<evidence type="ECO:0000313" key="5">
    <source>
        <dbReference type="EMBL" id="APX25000.1"/>
    </source>
</evidence>
<dbReference type="PROSITE" id="PS50949">
    <property type="entry name" value="HTH_GNTR"/>
    <property type="match status" value="1"/>
</dbReference>
<dbReference type="GO" id="GO:0003677">
    <property type="term" value="F:DNA binding"/>
    <property type="evidence" value="ECO:0007669"/>
    <property type="project" value="UniProtKB-KW"/>
</dbReference>
<dbReference type="STRING" id="1229727.Ga0080559_TMP4204"/>
<evidence type="ECO:0000256" key="2">
    <source>
        <dbReference type="ARBA" id="ARBA00023125"/>
    </source>
</evidence>
<protein>
    <submittedName>
        <fullName evidence="5">GntR family transcriptional regulator</fullName>
    </submittedName>
</protein>
<dbReference type="PRINTS" id="PR00035">
    <property type="entry name" value="HTHGNTR"/>
</dbReference>
<evidence type="ECO:0000259" key="4">
    <source>
        <dbReference type="PROSITE" id="PS50949"/>
    </source>
</evidence>
<dbReference type="SUPFAM" id="SSF64288">
    <property type="entry name" value="Chorismate lyase-like"/>
    <property type="match status" value="1"/>
</dbReference>
<evidence type="ECO:0000256" key="1">
    <source>
        <dbReference type="ARBA" id="ARBA00023015"/>
    </source>
</evidence>
<dbReference type="InterPro" id="IPR000524">
    <property type="entry name" value="Tscrpt_reg_HTH_GntR"/>
</dbReference>
<dbReference type="KEGG" id="tpro:Ga0080559_TMP4204"/>
<dbReference type="GO" id="GO:0003700">
    <property type="term" value="F:DNA-binding transcription factor activity"/>
    <property type="evidence" value="ECO:0007669"/>
    <property type="project" value="InterPro"/>
</dbReference>
<dbReference type="GO" id="GO:0045892">
    <property type="term" value="P:negative regulation of DNA-templated transcription"/>
    <property type="evidence" value="ECO:0007669"/>
    <property type="project" value="TreeGrafter"/>
</dbReference>
<keyword evidence="6" id="KW-1185">Reference proteome</keyword>
<dbReference type="CDD" id="cd07377">
    <property type="entry name" value="WHTH_GntR"/>
    <property type="match status" value="1"/>
</dbReference>
<dbReference type="SUPFAM" id="SSF46785">
    <property type="entry name" value="Winged helix' DNA-binding domain"/>
    <property type="match status" value="1"/>
</dbReference>
<keyword evidence="3" id="KW-0804">Transcription</keyword>
<keyword evidence="2" id="KW-0238">DNA-binding</keyword>
<dbReference type="SMART" id="SM00345">
    <property type="entry name" value="HTH_GNTR"/>
    <property type="match status" value="1"/>
</dbReference>
<organism evidence="5 6">
    <name type="scientific">Salipiger profundus</name>
    <dbReference type="NCBI Taxonomy" id="1229727"/>
    <lineage>
        <taxon>Bacteria</taxon>
        <taxon>Pseudomonadati</taxon>
        <taxon>Pseudomonadota</taxon>
        <taxon>Alphaproteobacteria</taxon>
        <taxon>Rhodobacterales</taxon>
        <taxon>Roseobacteraceae</taxon>
        <taxon>Salipiger</taxon>
    </lineage>
</organism>
<feature type="domain" description="HTH gntR-type" evidence="4">
    <location>
        <begin position="11"/>
        <end position="79"/>
    </location>
</feature>
<dbReference type="InterPro" id="IPR028978">
    <property type="entry name" value="Chorismate_lyase_/UTRA_dom_sf"/>
</dbReference>
<dbReference type="Pfam" id="PF07702">
    <property type="entry name" value="UTRA"/>
    <property type="match status" value="1"/>
</dbReference>
<dbReference type="SMART" id="SM00866">
    <property type="entry name" value="UTRA"/>
    <property type="match status" value="1"/>
</dbReference>